<organism evidence="1 2">
    <name type="scientific">Desulfosporosinus acididurans</name>
    <dbReference type="NCBI Taxonomy" id="476652"/>
    <lineage>
        <taxon>Bacteria</taxon>
        <taxon>Bacillati</taxon>
        <taxon>Bacillota</taxon>
        <taxon>Clostridia</taxon>
        <taxon>Eubacteriales</taxon>
        <taxon>Desulfitobacteriaceae</taxon>
        <taxon>Desulfosporosinus</taxon>
    </lineage>
</organism>
<evidence type="ECO:0000313" key="1">
    <source>
        <dbReference type="EMBL" id="KLU64604.1"/>
    </source>
</evidence>
<gene>
    <name evidence="1" type="ORF">DEAC_c35510</name>
</gene>
<dbReference type="PATRIC" id="fig|476652.3.peg.3745"/>
<dbReference type="AlphaFoldDB" id="A0A0J1FM88"/>
<proteinExistence type="predicted"/>
<dbReference type="Proteomes" id="UP000036356">
    <property type="component" value="Unassembled WGS sequence"/>
</dbReference>
<accession>A0A0J1FM88</accession>
<dbReference type="EMBL" id="LDZY01000013">
    <property type="protein sequence ID" value="KLU64604.1"/>
    <property type="molecule type" value="Genomic_DNA"/>
</dbReference>
<comment type="caution">
    <text evidence="1">The sequence shown here is derived from an EMBL/GenBank/DDBJ whole genome shotgun (WGS) entry which is preliminary data.</text>
</comment>
<protein>
    <submittedName>
        <fullName evidence="1">Uncharacterized protein</fullName>
    </submittedName>
</protein>
<dbReference type="RefSeq" id="WP_047811335.1">
    <property type="nucleotide sequence ID" value="NZ_LDZY01000013.1"/>
</dbReference>
<reference evidence="1 2" key="1">
    <citation type="submission" date="2015-06" db="EMBL/GenBank/DDBJ databases">
        <title>Draft genome of the moderately acidophilic sulfate reducer Candidatus Desulfosporosinus acididurans strain M1.</title>
        <authorList>
            <person name="Poehlein A."/>
            <person name="Petzsch P."/>
            <person name="Johnson B.D."/>
            <person name="Schloemann M."/>
            <person name="Daniel R."/>
            <person name="Muehling M."/>
        </authorList>
    </citation>
    <scope>NUCLEOTIDE SEQUENCE [LARGE SCALE GENOMIC DNA]</scope>
    <source>
        <strain evidence="1 2">M1</strain>
    </source>
</reference>
<name>A0A0J1FM88_9FIRM</name>
<sequence>MNKMYTSKEISNYTSDLNADFGEPKTILYPYHIVCQECNKTIFFSGITDQKTYVLCDRCAHLQ</sequence>
<keyword evidence="2" id="KW-1185">Reference proteome</keyword>
<evidence type="ECO:0000313" key="2">
    <source>
        <dbReference type="Proteomes" id="UP000036356"/>
    </source>
</evidence>